<reference evidence="3" key="1">
    <citation type="submission" date="2015-10" db="EMBL/GenBank/DDBJ databases">
        <authorList>
            <person name="Gilbert D.G."/>
        </authorList>
    </citation>
    <scope>NUCLEOTIDE SEQUENCE</scope>
</reference>
<proteinExistence type="predicted"/>
<dbReference type="Gene3D" id="3.40.50.1460">
    <property type="match status" value="1"/>
</dbReference>
<dbReference type="InterPro" id="IPR052039">
    <property type="entry name" value="Caspase-related_regulators"/>
</dbReference>
<evidence type="ECO:0000259" key="2">
    <source>
        <dbReference type="PROSITE" id="PS50208"/>
    </source>
</evidence>
<evidence type="ECO:0000313" key="3">
    <source>
        <dbReference type="EMBL" id="CUS56484.1"/>
    </source>
</evidence>
<dbReference type="InterPro" id="IPR029030">
    <property type="entry name" value="Caspase-like_dom_sf"/>
</dbReference>
<dbReference type="InterPro" id="IPR011600">
    <property type="entry name" value="Pept_C14_caspase"/>
</dbReference>
<dbReference type="Pfam" id="PF00656">
    <property type="entry name" value="Peptidase_C14"/>
    <property type="match status" value="1"/>
</dbReference>
<organism evidence="3">
    <name type="scientific">hydrothermal vent metagenome</name>
    <dbReference type="NCBI Taxonomy" id="652676"/>
    <lineage>
        <taxon>unclassified sequences</taxon>
        <taxon>metagenomes</taxon>
        <taxon>ecological metagenomes</taxon>
    </lineage>
</organism>
<evidence type="ECO:0000256" key="1">
    <source>
        <dbReference type="SAM" id="MobiDB-lite"/>
    </source>
</evidence>
<dbReference type="PROSITE" id="PS50208">
    <property type="entry name" value="CASPASE_P20"/>
    <property type="match status" value="1"/>
</dbReference>
<accession>A0A160U1E8</accession>
<sequence length="630" mass="67333">MVEDEPDWSTGYGEYGDAGSEWGYSDEEDAYENEASAPADEIDDIRELYADDPAMLELLAALEEGDFSDLEATAAGPGYSETCQAEISAPRTLLVTCTDMNAETFTQATHRIDGDLITTLDALAIDLAGDGYEVGIVEKPLCFWSETVTLDDAQLIRPCPEWDYRYSELAAEAANDFDSGRIAHHAPEQMVLGQPYFLEVAIQPLQRNTSEAEVDESLRGIMGTGLAPGSSESAMSLRFDTVRASQVMTASASGEGYDFVATTPSEQPVLPGSPTLWQWQVTPRQAGTPNLTFTVSETVDVNGERFARAVKTIPLSIKVTSIEELLVDPGPVAEATSVASRSPAPEADMASTLSGANTLLAPTNASNPSTLSSPADIANAATGLLPDTEIAGCTWVAGPNADRQAMVLSNLAYTPPVSRLTVTHDDGDRITAALTGVGFSVLQCEDLGQRQTVRALSLLGRMAKARKDAGAYPVTFFYYSGHGVNVDGTNFILPTDIPGASPDDIRDFGVSFEQIFNRVSTTVAPTSFIVFDACRTVMDDQSRGLMRAYSPVGWASGVFQAFATEPGKTAADDGVYSEELSALISTLDDPANVVFKRVQDAVAARTGQKQRPIYTDGTTGGDFYFVQDSN</sequence>
<protein>
    <recommendedName>
        <fullName evidence="2">Caspase family p20 domain-containing protein</fullName>
    </recommendedName>
</protein>
<feature type="region of interest" description="Disordered" evidence="1">
    <location>
        <begin position="1"/>
        <end position="39"/>
    </location>
</feature>
<dbReference type="GO" id="GO:0006508">
    <property type="term" value="P:proteolysis"/>
    <property type="evidence" value="ECO:0007669"/>
    <property type="project" value="InterPro"/>
</dbReference>
<dbReference type="SUPFAM" id="SSF52129">
    <property type="entry name" value="Caspase-like"/>
    <property type="match status" value="1"/>
</dbReference>
<dbReference type="AlphaFoldDB" id="A0A160U1E8"/>
<dbReference type="PANTHER" id="PTHR22576:SF37">
    <property type="entry name" value="MUCOSA-ASSOCIATED LYMPHOID TISSUE LYMPHOMA TRANSLOCATION PROTEIN 1"/>
    <property type="match status" value="1"/>
</dbReference>
<gene>
    <name evidence="3" type="ORF">MGWOODY_Hyp1606</name>
</gene>
<dbReference type="InterPro" id="IPR001309">
    <property type="entry name" value="Pept_C14_p20"/>
</dbReference>
<dbReference type="EMBL" id="CZQD01000027">
    <property type="protein sequence ID" value="CUS56484.1"/>
    <property type="molecule type" value="Genomic_DNA"/>
</dbReference>
<name>A0A160U1E8_9ZZZZ</name>
<feature type="domain" description="Caspase family p20" evidence="2">
    <location>
        <begin position="401"/>
        <end position="483"/>
    </location>
</feature>
<dbReference type="GO" id="GO:0004197">
    <property type="term" value="F:cysteine-type endopeptidase activity"/>
    <property type="evidence" value="ECO:0007669"/>
    <property type="project" value="InterPro"/>
</dbReference>
<dbReference type="PANTHER" id="PTHR22576">
    <property type="entry name" value="MUCOSA ASSOCIATED LYMPHOID TISSUE LYMPHOMA TRANSLOCATION PROTEIN 1/PARACASPASE"/>
    <property type="match status" value="1"/>
</dbReference>